<feature type="region of interest" description="Disordered" evidence="1">
    <location>
        <begin position="145"/>
        <end position="171"/>
    </location>
</feature>
<comment type="caution">
    <text evidence="3">The sequence shown here is derived from an EMBL/GenBank/DDBJ whole genome shotgun (WGS) entry which is preliminary data.</text>
</comment>
<dbReference type="PANTHER" id="PTHR30547">
    <property type="entry name" value="UNCHARACTERIZED PROTEIN YHCG-RELATED"/>
    <property type="match status" value="1"/>
</dbReference>
<proteinExistence type="predicted"/>
<protein>
    <recommendedName>
        <fullName evidence="2">YhcG N-terminal domain-containing protein</fullName>
    </recommendedName>
</protein>
<feature type="compositionally biased region" description="Polar residues" evidence="1">
    <location>
        <begin position="158"/>
        <end position="171"/>
    </location>
</feature>
<gene>
    <name evidence="3" type="ORF">SDC9_51865</name>
</gene>
<dbReference type="EMBL" id="VSSQ01001145">
    <property type="protein sequence ID" value="MPM05575.1"/>
    <property type="molecule type" value="Genomic_DNA"/>
</dbReference>
<dbReference type="PANTHER" id="PTHR30547:SF0">
    <property type="entry name" value="BLR8175 PROTEIN"/>
    <property type="match status" value="1"/>
</dbReference>
<evidence type="ECO:0000256" key="1">
    <source>
        <dbReference type="SAM" id="MobiDB-lite"/>
    </source>
</evidence>
<feature type="domain" description="YhcG N-terminal" evidence="2">
    <location>
        <begin position="15"/>
        <end position="145"/>
    </location>
</feature>
<dbReference type="AlphaFoldDB" id="A0A644WNU2"/>
<evidence type="ECO:0000313" key="3">
    <source>
        <dbReference type="EMBL" id="MPM05575.1"/>
    </source>
</evidence>
<name>A0A644WNU2_9ZZZZ</name>
<sequence length="276" mass="31277">MKTLKNDSAVYVEQIEHTISECYVKIKAPSNAELMELYRFVGQCICAQGEKAFVVHLAEIIAARLPHIKGFSPRNLRRMRDFFRTYESRPDLMRKTHALGWTQNTIILECCLDNEQREFYIDLAIERNLSKLSLMREIEAGAFEKAHSQPNDLPRTSGELSQPVSDVSDQSGVDKAADINVKCGPCVSACEPSRQGNGVSCRTESNDFNDSQNKDDRISLFNCREKLIMKDRSPLINDFPIAEQCSGKDWIGRSPPDCRSLCLNPRKLHVPSFAYP</sequence>
<dbReference type="InterPro" id="IPR053148">
    <property type="entry name" value="PD-DEXK-like_domain"/>
</dbReference>
<accession>A0A644WNU2</accession>
<reference evidence="3" key="1">
    <citation type="submission" date="2019-08" db="EMBL/GenBank/DDBJ databases">
        <authorList>
            <person name="Kucharzyk K."/>
            <person name="Murdoch R.W."/>
            <person name="Higgins S."/>
            <person name="Loffler F."/>
        </authorList>
    </citation>
    <scope>NUCLEOTIDE SEQUENCE</scope>
</reference>
<dbReference type="InterPro" id="IPR041527">
    <property type="entry name" value="YhcG_N"/>
</dbReference>
<dbReference type="Pfam" id="PF17761">
    <property type="entry name" value="DUF1016_N"/>
    <property type="match status" value="1"/>
</dbReference>
<organism evidence="3">
    <name type="scientific">bioreactor metagenome</name>
    <dbReference type="NCBI Taxonomy" id="1076179"/>
    <lineage>
        <taxon>unclassified sequences</taxon>
        <taxon>metagenomes</taxon>
        <taxon>ecological metagenomes</taxon>
    </lineage>
</organism>
<evidence type="ECO:0000259" key="2">
    <source>
        <dbReference type="Pfam" id="PF17761"/>
    </source>
</evidence>